<reference evidence="1" key="1">
    <citation type="submission" date="2021-06" db="EMBL/GenBank/DDBJ databases">
        <authorList>
            <person name="Kallberg Y."/>
            <person name="Tangrot J."/>
            <person name="Rosling A."/>
        </authorList>
    </citation>
    <scope>NUCLEOTIDE SEQUENCE</scope>
    <source>
        <strain evidence="1">28 12/20/2015</strain>
    </source>
</reference>
<feature type="non-terminal residue" evidence="1">
    <location>
        <position position="1"/>
    </location>
</feature>
<evidence type="ECO:0000313" key="2">
    <source>
        <dbReference type="Proteomes" id="UP000789366"/>
    </source>
</evidence>
<organism evidence="1 2">
    <name type="scientific">Cetraspora pellucida</name>
    <dbReference type="NCBI Taxonomy" id="1433469"/>
    <lineage>
        <taxon>Eukaryota</taxon>
        <taxon>Fungi</taxon>
        <taxon>Fungi incertae sedis</taxon>
        <taxon>Mucoromycota</taxon>
        <taxon>Glomeromycotina</taxon>
        <taxon>Glomeromycetes</taxon>
        <taxon>Diversisporales</taxon>
        <taxon>Gigasporaceae</taxon>
        <taxon>Cetraspora</taxon>
    </lineage>
</organism>
<proteinExistence type="predicted"/>
<protein>
    <submittedName>
        <fullName evidence="1">11276_t:CDS:1</fullName>
    </submittedName>
</protein>
<name>A0ACA9QAV0_9GLOM</name>
<comment type="caution">
    <text evidence="1">The sequence shown here is derived from an EMBL/GenBank/DDBJ whole genome shotgun (WGS) entry which is preliminary data.</text>
</comment>
<accession>A0ACA9QAV0</accession>
<keyword evidence="2" id="KW-1185">Reference proteome</keyword>
<sequence length="272" mass="31384">HQQSGHNQGATNELYERVGKEQQLDGIKPLKLFTKIVQLWCPPNGLVLDPFAGSGTTGNAVLQLNKETGANRSFILIEQGNVENGDDYSDQKEHEPLGGGFKFTTLDKQINNQAILQMERSELIDTIIASRIDKYQQKYQGLQLLKNQNYSYLIAKNANNEGFFLEVYEKIVQEAKNNKLKTPYHVYARLYLCQQVKYNIMTGRNANIYFPEQTYNKLRRVAGIKISRFVAEAVEEKIEREEQQKKEEFQKKLIAGYKRVAKNKKIQKEMEI</sequence>
<dbReference type="EMBL" id="CAJVPW010038922">
    <property type="protein sequence ID" value="CAG8743092.1"/>
    <property type="molecule type" value="Genomic_DNA"/>
</dbReference>
<gene>
    <name evidence="1" type="ORF">SPELUC_LOCUS13951</name>
</gene>
<evidence type="ECO:0000313" key="1">
    <source>
        <dbReference type="EMBL" id="CAG8743092.1"/>
    </source>
</evidence>
<dbReference type="Proteomes" id="UP000789366">
    <property type="component" value="Unassembled WGS sequence"/>
</dbReference>